<proteinExistence type="predicted"/>
<reference evidence="1" key="3">
    <citation type="submission" date="2015-02" db="EMBL/GenBank/DDBJ databases">
        <title>Evolutionary Origins and Diversification of the Mycorrhizal Mutualists.</title>
        <authorList>
            <consortium name="DOE Joint Genome Institute"/>
            <consortium name="Mycorrhizal Genomics Consortium"/>
            <person name="Kohler A."/>
            <person name="Kuo A."/>
            <person name="Nagy L.G."/>
            <person name="Floudas D."/>
            <person name="Copeland A."/>
            <person name="Barry K.W."/>
            <person name="Cichocki N."/>
            <person name="Veneault-Fourrey C."/>
            <person name="LaButti K."/>
            <person name="Lindquist E.A."/>
            <person name="Lipzen A."/>
            <person name="Lundell T."/>
            <person name="Morin E."/>
            <person name="Murat C."/>
            <person name="Riley R."/>
            <person name="Ohm R."/>
            <person name="Sun H."/>
            <person name="Tunlid A."/>
            <person name="Henrissat B."/>
            <person name="Grigoriev I.V."/>
            <person name="Hibbett D.S."/>
            <person name="Martin F."/>
        </authorList>
    </citation>
    <scope>NUCLEOTIDE SEQUENCE</scope>
    <source>
        <strain evidence="1 3">LaAM-08-1</strain>
    </source>
</reference>
<gene>
    <name evidence="2" type="ORF">K443DRAFT_675195</name>
    <name evidence="1" type="ORF">K443DRAFT_675429</name>
</gene>
<dbReference type="EMBL" id="KN838560">
    <property type="protein sequence ID" value="KIK05416.1"/>
    <property type="molecule type" value="Genomic_DNA"/>
</dbReference>
<dbReference type="AlphaFoldDB" id="A0A0C9XTY2"/>
<reference evidence="3" key="2">
    <citation type="submission" date="2015-01" db="EMBL/GenBank/DDBJ databases">
        <title>Evolutionary Origins and Diversification of the Mycorrhizal Mutualists.</title>
        <authorList>
            <consortium name="DOE Joint Genome Institute"/>
            <consortium name="Mycorrhizal Genomics Consortium"/>
            <person name="Kohler A."/>
            <person name="Kuo A."/>
            <person name="Nagy L.G."/>
            <person name="Floudas D."/>
            <person name="Copeland A."/>
            <person name="Barry K.W."/>
            <person name="Cichocki N."/>
            <person name="Veneault-Fourrey C."/>
            <person name="LaButti K."/>
            <person name="Lindquist E.A."/>
            <person name="Lipzen A."/>
            <person name="Lundell T."/>
            <person name="Morin E."/>
            <person name="Murat C."/>
            <person name="Riley R."/>
            <person name="Ohm R."/>
            <person name="Sun H."/>
            <person name="Tunlid A."/>
            <person name="Henrissat B."/>
            <person name="Grigoriev I.V."/>
            <person name="Hibbett D.S."/>
            <person name="Martin F."/>
        </authorList>
    </citation>
    <scope>NUCLEOTIDE SEQUENCE [LARGE SCALE GENOMIC DNA]</scope>
    <source>
        <strain evidence="2 3">LaAM-08-1</strain>
    </source>
</reference>
<evidence type="ECO:0000313" key="1">
    <source>
        <dbReference type="EMBL" id="KIK05134.1"/>
    </source>
</evidence>
<keyword evidence="3" id="KW-1185">Reference proteome</keyword>
<name>A0A0C9XTY2_9AGAR</name>
<evidence type="ECO:0000313" key="3">
    <source>
        <dbReference type="Proteomes" id="UP000054477"/>
    </source>
</evidence>
<dbReference type="EMBL" id="KN838563">
    <property type="protein sequence ID" value="KIK05134.1"/>
    <property type="molecule type" value="Genomic_DNA"/>
</dbReference>
<reference evidence="1 3" key="1">
    <citation type="submission" date="2014-04" db="EMBL/GenBank/DDBJ databases">
        <authorList>
            <consortium name="DOE Joint Genome Institute"/>
            <person name="Kuo A."/>
            <person name="Kohler A."/>
            <person name="Nagy L.G."/>
            <person name="Floudas D."/>
            <person name="Copeland A."/>
            <person name="Barry K.W."/>
            <person name="Cichocki N."/>
            <person name="Veneault-Fourrey C."/>
            <person name="LaButti K."/>
            <person name="Lindquist E.A."/>
            <person name="Lipzen A."/>
            <person name="Lundell T."/>
            <person name="Morin E."/>
            <person name="Murat C."/>
            <person name="Sun H."/>
            <person name="Tunlid A."/>
            <person name="Henrissat B."/>
            <person name="Grigoriev I.V."/>
            <person name="Hibbett D.S."/>
            <person name="Martin F."/>
            <person name="Nordberg H.P."/>
            <person name="Cantor M.N."/>
            <person name="Hua S.X."/>
        </authorList>
    </citation>
    <scope>NUCLEOTIDE SEQUENCE [LARGE SCALE GENOMIC DNA]</scope>
    <source>
        <strain evidence="1 3">LaAM-08-1</strain>
    </source>
</reference>
<feature type="non-terminal residue" evidence="1">
    <location>
        <position position="56"/>
    </location>
</feature>
<dbReference type="Proteomes" id="UP000054477">
    <property type="component" value="Unassembled WGS sequence"/>
</dbReference>
<accession>A0A0C9XTY2</accession>
<protein>
    <submittedName>
        <fullName evidence="1">Uncharacterized protein</fullName>
    </submittedName>
</protein>
<dbReference type="HOGENOM" id="CLU_3019891_0_0_1"/>
<organism evidence="1 3">
    <name type="scientific">Laccaria amethystina LaAM-08-1</name>
    <dbReference type="NCBI Taxonomy" id="1095629"/>
    <lineage>
        <taxon>Eukaryota</taxon>
        <taxon>Fungi</taxon>
        <taxon>Dikarya</taxon>
        <taxon>Basidiomycota</taxon>
        <taxon>Agaricomycotina</taxon>
        <taxon>Agaricomycetes</taxon>
        <taxon>Agaricomycetidae</taxon>
        <taxon>Agaricales</taxon>
        <taxon>Agaricineae</taxon>
        <taxon>Hydnangiaceae</taxon>
        <taxon>Laccaria</taxon>
    </lineage>
</organism>
<sequence>MCFFLREGLILHSAAEGIVWNVVVPCACSERGEVIDGGFCLLQTGLGSIVYRTSFR</sequence>
<evidence type="ECO:0000313" key="2">
    <source>
        <dbReference type="EMBL" id="KIK05416.1"/>
    </source>
</evidence>